<dbReference type="CDD" id="cd07484">
    <property type="entry name" value="Peptidases_S8_Thermitase_like"/>
    <property type="match status" value="1"/>
</dbReference>
<dbReference type="InterPro" id="IPR022398">
    <property type="entry name" value="Peptidase_S8_His-AS"/>
</dbReference>
<dbReference type="PROSITE" id="PS00138">
    <property type="entry name" value="SUBTILASE_SER"/>
    <property type="match status" value="1"/>
</dbReference>
<evidence type="ECO:0000313" key="12">
    <source>
        <dbReference type="Proteomes" id="UP000317982"/>
    </source>
</evidence>
<evidence type="ECO:0000259" key="10">
    <source>
        <dbReference type="Pfam" id="PF00082"/>
    </source>
</evidence>
<comment type="caution">
    <text evidence="11">The sequence shown here is derived from an EMBL/GenBank/DDBJ whole genome shotgun (WGS) entry which is preliminary data.</text>
</comment>
<dbReference type="PANTHER" id="PTHR43806">
    <property type="entry name" value="PEPTIDASE S8"/>
    <property type="match status" value="1"/>
</dbReference>
<comment type="subcellular location">
    <subcellularLocation>
        <location evidence="1">Secreted</location>
    </subcellularLocation>
</comment>
<keyword evidence="5 8" id="KW-0378">Hydrolase</keyword>
<name>A0A545ADY6_9ACTN</name>
<evidence type="ECO:0000256" key="5">
    <source>
        <dbReference type="ARBA" id="ARBA00022801"/>
    </source>
</evidence>
<dbReference type="GO" id="GO:0004252">
    <property type="term" value="F:serine-type endopeptidase activity"/>
    <property type="evidence" value="ECO:0007669"/>
    <property type="project" value="UniProtKB-UniRule"/>
</dbReference>
<evidence type="ECO:0000256" key="6">
    <source>
        <dbReference type="ARBA" id="ARBA00022825"/>
    </source>
</evidence>
<dbReference type="RefSeq" id="WP_142710037.1">
    <property type="nucleotide sequence ID" value="NZ_VIRS01000068.1"/>
</dbReference>
<gene>
    <name evidence="11" type="ORF">FL583_39430</name>
</gene>
<dbReference type="PROSITE" id="PS51892">
    <property type="entry name" value="SUBTILASE"/>
    <property type="match status" value="1"/>
</dbReference>
<protein>
    <submittedName>
        <fullName evidence="11">Peptidase S8</fullName>
    </submittedName>
</protein>
<dbReference type="PRINTS" id="PR00723">
    <property type="entry name" value="SUBTILISIN"/>
</dbReference>
<dbReference type="PANTHER" id="PTHR43806:SF11">
    <property type="entry name" value="CEREVISIN-RELATED"/>
    <property type="match status" value="1"/>
</dbReference>
<keyword evidence="4 8" id="KW-0645">Protease</keyword>
<feature type="domain" description="Peptidase S8/S53" evidence="10">
    <location>
        <begin position="211"/>
        <end position="460"/>
    </location>
</feature>
<sequence length="660" mass="64570">MTGRNRRSVRSSSRRARFTAGVAGLTVVAGAVAGAVLVAAGPSAAVASGSGSSVTTITPAAAVSPTLRGAGGSVADAAAGASGSVAGASGSVAGAGASVRTWAVKAASVSADPARIVAGVRADQPVRIVSVRTIGGRPSVSSVTVTGRASATAAVAAAQQDAATVSVGVDEVVHLTDDGTATAAATNDPLRSRQWALTTLKAETDWTKSTGSGVTVAVIDTGVQASHPDLAGQVLKGIDLVGDKPASTDGSNDENGHGTHVAGIIAAVANNKIGVAGLAPNVKILPIRVLDADGSGYDSDMAKGIIQAVDRGAKVINLSVGGTEAGATSSAVQYALSKNVTVVAAAGNERQDGNATSYPAADAGVIGVAATDSTNKDADFSNTGSYVDVAAPGVSILSTYMGSQYATMSGTSMATPYVAATAALLKSVSPGLTPAQVTTALESTATDLGAAGRDDVFGYGLINPYAALCGQVSCDGSSPTVATAFRLASGAGSTVVAGTRVTVRATLTDASTGEAIGGSAVSVCVRTLPAPTLRCTATTTAATGAVTWTGIATGTTTVYFTHDADATTTASSTATATYTATAKTTLRAGKGTLTATVTPATRQGVTLDRWSGKTWVKVSTKTSSAAGVASFTKLKPATYRVRVAAGTATAASTSTSARVS</sequence>
<evidence type="ECO:0000313" key="11">
    <source>
        <dbReference type="EMBL" id="TQS39544.1"/>
    </source>
</evidence>
<feature type="active site" description="Charge relay system" evidence="7 8">
    <location>
        <position position="257"/>
    </location>
</feature>
<proteinExistence type="inferred from homology"/>
<evidence type="ECO:0000256" key="3">
    <source>
        <dbReference type="ARBA" id="ARBA00022525"/>
    </source>
</evidence>
<feature type="active site" description="Charge relay system" evidence="7 8">
    <location>
        <position position="220"/>
    </location>
</feature>
<dbReference type="AlphaFoldDB" id="A0A545ADY6"/>
<dbReference type="Gene3D" id="3.40.50.200">
    <property type="entry name" value="Peptidase S8/S53 domain"/>
    <property type="match status" value="1"/>
</dbReference>
<dbReference type="Proteomes" id="UP000317982">
    <property type="component" value="Unassembled WGS sequence"/>
</dbReference>
<dbReference type="SUPFAM" id="SSF52743">
    <property type="entry name" value="Subtilisin-like"/>
    <property type="match status" value="1"/>
</dbReference>
<evidence type="ECO:0000256" key="1">
    <source>
        <dbReference type="ARBA" id="ARBA00004613"/>
    </source>
</evidence>
<accession>A0A545ADY6</accession>
<dbReference type="InterPro" id="IPR015500">
    <property type="entry name" value="Peptidase_S8_subtilisin-rel"/>
</dbReference>
<keyword evidence="3" id="KW-0964">Secreted</keyword>
<evidence type="ECO:0000256" key="9">
    <source>
        <dbReference type="RuleBase" id="RU003355"/>
    </source>
</evidence>
<feature type="active site" description="Charge relay system" evidence="7 8">
    <location>
        <position position="412"/>
    </location>
</feature>
<dbReference type="InterPro" id="IPR023828">
    <property type="entry name" value="Peptidase_S8_Ser-AS"/>
</dbReference>
<dbReference type="GO" id="GO:0005576">
    <property type="term" value="C:extracellular region"/>
    <property type="evidence" value="ECO:0007669"/>
    <property type="project" value="UniProtKB-SubCell"/>
</dbReference>
<evidence type="ECO:0000256" key="2">
    <source>
        <dbReference type="ARBA" id="ARBA00011073"/>
    </source>
</evidence>
<dbReference type="InterPro" id="IPR036852">
    <property type="entry name" value="Peptidase_S8/S53_dom_sf"/>
</dbReference>
<comment type="similarity">
    <text evidence="2 8 9">Belongs to the peptidase S8 family.</text>
</comment>
<reference evidence="11 12" key="1">
    <citation type="submission" date="2019-07" db="EMBL/GenBank/DDBJ databases">
        <title>Cryptosporangium phraense sp. nov., isolated from plant litter.</title>
        <authorList>
            <person name="Suriyachadkun C."/>
        </authorList>
    </citation>
    <scope>NUCLEOTIDE SEQUENCE [LARGE SCALE GENOMIC DNA]</scope>
    <source>
        <strain evidence="11 12">A-T 5661</strain>
    </source>
</reference>
<evidence type="ECO:0000256" key="4">
    <source>
        <dbReference type="ARBA" id="ARBA00022670"/>
    </source>
</evidence>
<dbReference type="InterPro" id="IPR000209">
    <property type="entry name" value="Peptidase_S8/S53_dom"/>
</dbReference>
<evidence type="ECO:0000256" key="8">
    <source>
        <dbReference type="PROSITE-ProRule" id="PRU01240"/>
    </source>
</evidence>
<evidence type="ECO:0000256" key="7">
    <source>
        <dbReference type="PIRSR" id="PIRSR615500-1"/>
    </source>
</evidence>
<organism evidence="11 12">
    <name type="scientific">Cryptosporangium phraense</name>
    <dbReference type="NCBI Taxonomy" id="2593070"/>
    <lineage>
        <taxon>Bacteria</taxon>
        <taxon>Bacillati</taxon>
        <taxon>Actinomycetota</taxon>
        <taxon>Actinomycetes</taxon>
        <taxon>Cryptosporangiales</taxon>
        <taxon>Cryptosporangiaceae</taxon>
        <taxon>Cryptosporangium</taxon>
    </lineage>
</organism>
<dbReference type="GO" id="GO:0006508">
    <property type="term" value="P:proteolysis"/>
    <property type="evidence" value="ECO:0007669"/>
    <property type="project" value="UniProtKB-KW"/>
</dbReference>
<dbReference type="PROSITE" id="PS00137">
    <property type="entry name" value="SUBTILASE_HIS"/>
    <property type="match status" value="1"/>
</dbReference>
<dbReference type="OrthoDB" id="5240330at2"/>
<keyword evidence="12" id="KW-1185">Reference proteome</keyword>
<dbReference type="Pfam" id="PF00082">
    <property type="entry name" value="Peptidase_S8"/>
    <property type="match status" value="1"/>
</dbReference>
<dbReference type="PROSITE" id="PS00136">
    <property type="entry name" value="SUBTILASE_ASP"/>
    <property type="match status" value="1"/>
</dbReference>
<dbReference type="EMBL" id="VIRS01000068">
    <property type="protein sequence ID" value="TQS39544.1"/>
    <property type="molecule type" value="Genomic_DNA"/>
</dbReference>
<dbReference type="InParanoid" id="A0A545ADY6"/>
<dbReference type="InterPro" id="IPR050131">
    <property type="entry name" value="Peptidase_S8_subtilisin-like"/>
</dbReference>
<dbReference type="InterPro" id="IPR034084">
    <property type="entry name" value="Thermitase-like_dom"/>
</dbReference>
<keyword evidence="6 8" id="KW-0720">Serine protease</keyword>
<dbReference type="InterPro" id="IPR023827">
    <property type="entry name" value="Peptidase_S8_Asp-AS"/>
</dbReference>